<evidence type="ECO:0000256" key="2">
    <source>
        <dbReference type="SAM" id="MobiDB-lite"/>
    </source>
</evidence>
<feature type="region of interest" description="Disordered" evidence="2">
    <location>
        <begin position="160"/>
        <end position="184"/>
    </location>
</feature>
<evidence type="ECO:0000259" key="3">
    <source>
        <dbReference type="PROSITE" id="PS50837"/>
    </source>
</evidence>
<dbReference type="AlphaFoldDB" id="A0A8J2ILT5"/>
<dbReference type="InterPro" id="IPR056884">
    <property type="entry name" value="NPHP3-like_N"/>
</dbReference>
<reference evidence="4" key="1">
    <citation type="submission" date="2021-05" db="EMBL/GenBank/DDBJ databases">
        <authorList>
            <person name="Khan N."/>
        </authorList>
    </citation>
    <scope>NUCLEOTIDE SEQUENCE</scope>
</reference>
<dbReference type="Pfam" id="PF24883">
    <property type="entry name" value="NPHP3_N"/>
    <property type="match status" value="1"/>
</dbReference>
<dbReference type="PANTHER" id="PTHR10039">
    <property type="entry name" value="AMELOGENIN"/>
    <property type="match status" value="1"/>
</dbReference>
<gene>
    <name evidence="4" type="ORF">FEQUK3_LOCUS5432</name>
</gene>
<evidence type="ECO:0000313" key="4">
    <source>
        <dbReference type="EMBL" id="CAG7559668.1"/>
    </source>
</evidence>
<comment type="caution">
    <text evidence="4">The sequence shown here is derived from an EMBL/GenBank/DDBJ whole genome shotgun (WGS) entry which is preliminary data.</text>
</comment>
<dbReference type="PANTHER" id="PTHR10039:SF5">
    <property type="entry name" value="NACHT DOMAIN-CONTAINING PROTEIN"/>
    <property type="match status" value="1"/>
</dbReference>
<accession>A0A8J2ILT5</accession>
<protein>
    <recommendedName>
        <fullName evidence="3">NACHT domain-containing protein</fullName>
    </recommendedName>
</protein>
<dbReference type="InterPro" id="IPR007111">
    <property type="entry name" value="NACHT_NTPase"/>
</dbReference>
<evidence type="ECO:0000256" key="1">
    <source>
        <dbReference type="ARBA" id="ARBA00022737"/>
    </source>
</evidence>
<dbReference type="Proteomes" id="UP000693738">
    <property type="component" value="Unassembled WGS sequence"/>
</dbReference>
<organism evidence="4 5">
    <name type="scientific">Fusarium equiseti</name>
    <name type="common">Fusarium scirpi</name>
    <dbReference type="NCBI Taxonomy" id="61235"/>
    <lineage>
        <taxon>Eukaryota</taxon>
        <taxon>Fungi</taxon>
        <taxon>Dikarya</taxon>
        <taxon>Ascomycota</taxon>
        <taxon>Pezizomycotina</taxon>
        <taxon>Sordariomycetes</taxon>
        <taxon>Hypocreomycetidae</taxon>
        <taxon>Hypocreales</taxon>
        <taxon>Nectriaceae</taxon>
        <taxon>Fusarium</taxon>
        <taxon>Fusarium incarnatum-equiseti species complex</taxon>
    </lineage>
</organism>
<keyword evidence="1" id="KW-0677">Repeat</keyword>
<feature type="domain" description="NACHT" evidence="3">
    <location>
        <begin position="336"/>
        <end position="448"/>
    </location>
</feature>
<sequence length="1052" mass="120338">MSSPAPQSFKQRLSIRIAILCPRESEAQSIIALFDEHHIDQSHGRTYGDDPNQYSIGTIAGCDVVVAYRPGADNSSSGHIAKWCRKSFTNIHLALVVGVCSRLHDDVDSDILAGDVIIAVRLMHYDQRLDKHSTISTLPESSKGKEVLEMRYLLHKSKSATENPAHADQAGAEEGNERTGPKKHYGTLVSSSIYVDSGAFRSVDKTGVLGVDVGSLDVSKIFPCVVIKGIYNYSDRHQKPAWADNAGDLAAASTKVLLDDWKTMLQDGKSERKSLLKTLHFPALDDRENDILEQNPAAFAWMRQGDLEEDTEISEAQKRRREEWDKVKEWVTSDEPIYWIAGNAGSGKSTFLARLLEKWPSDINVVSHFFWELGSSKQKSFKGFLCSLLHQLLSNDFTAGDILREKMRAGPGEVLDDWDEEKLESILLHYRHNAFRKLYIMIDGLDEAAAGDVEKLLDFINSSATSEFKICVLSYPDEKFLEKLQAHCVLDMHEFSRPDIEAITRATLEKVVADKRSGFDIDGMVLDIAERAEGVFIWGLMASRSLMRDMNDGDSHEEIVEELFKMPVAMVDLWNYVKKQRAIDSALFDKYLSITLDLLLRHRSRLTVFEVMMAVKPELLEDYVVKNKPVSEADLRTKYQACKRILERLFVAIFNVEKRNGVAKVTLAHYCVQGFFRRTKTGRDLWKPPRLSEKHMRILDWKRRLASCRFYPNELVNLSRLLTLLQEWERDRPGDYPPELIKQLFEMAWRQIWRGNLLSTLEPEPKDDLMPFPRSNKATFLMEMANLHYDFVCDAVRTLNDSDEHDTMYCVLYHMCTNYVFENKNKALDCIFNILNKEYNPDWNIAQNTTADCFGTPWVQFLLLIINLPRSSVEFKDTAISHWVSLFIKLFLDRGASLEMRLPVVFWPGGGPFTGKYAKSFYGLDKSKSRYLYLEMNVKALIELIASLRKQSGSSIHRGYTLPDVQSYMRVVGFKGGADEKISLVTYETYSDLLVEAVRKMCDVELEDHSQSRKQMSERADACTRLMEKFAEKCPSATEELCWKGTPWRLYT</sequence>
<dbReference type="PROSITE" id="PS50837">
    <property type="entry name" value="NACHT"/>
    <property type="match status" value="1"/>
</dbReference>
<name>A0A8J2ILT5_FUSEQ</name>
<dbReference type="EMBL" id="CAJSTJ010000129">
    <property type="protein sequence ID" value="CAG7559668.1"/>
    <property type="molecule type" value="Genomic_DNA"/>
</dbReference>
<proteinExistence type="predicted"/>
<evidence type="ECO:0000313" key="5">
    <source>
        <dbReference type="Proteomes" id="UP000693738"/>
    </source>
</evidence>